<proteinExistence type="predicted"/>
<comment type="caution">
    <text evidence="1">The sequence shown here is derived from an EMBL/GenBank/DDBJ whole genome shotgun (WGS) entry which is preliminary data.</text>
</comment>
<dbReference type="AlphaFoldDB" id="A0A8T1QL21"/>
<keyword evidence="2" id="KW-1185">Reference proteome</keyword>
<name>A0A8T1QL21_CARIL</name>
<dbReference type="EMBL" id="CM031813">
    <property type="protein sequence ID" value="KAG6654961.1"/>
    <property type="molecule type" value="Genomic_DNA"/>
</dbReference>
<evidence type="ECO:0000313" key="2">
    <source>
        <dbReference type="Proteomes" id="UP000811609"/>
    </source>
</evidence>
<evidence type="ECO:0000313" key="1">
    <source>
        <dbReference type="EMBL" id="KAG6654961.1"/>
    </source>
</evidence>
<protein>
    <submittedName>
        <fullName evidence="1">Uncharacterized protein</fullName>
    </submittedName>
</protein>
<dbReference type="Proteomes" id="UP000811609">
    <property type="component" value="Chromosome 5"/>
</dbReference>
<gene>
    <name evidence="1" type="ORF">CIPAW_05G182200</name>
</gene>
<reference evidence="1" key="1">
    <citation type="submission" date="2020-12" db="EMBL/GenBank/DDBJ databases">
        <title>WGS assembly of Carya illinoinensis cv. Pawnee.</title>
        <authorList>
            <person name="Platts A."/>
            <person name="Shu S."/>
            <person name="Wright S."/>
            <person name="Barry K."/>
            <person name="Edger P."/>
            <person name="Pires J.C."/>
            <person name="Schmutz J."/>
        </authorList>
    </citation>
    <scope>NUCLEOTIDE SEQUENCE</scope>
    <source>
        <tissue evidence="1">Leaf</tissue>
    </source>
</reference>
<accession>A0A8T1QL21</accession>
<organism evidence="1 2">
    <name type="scientific">Carya illinoinensis</name>
    <name type="common">Pecan</name>
    <dbReference type="NCBI Taxonomy" id="32201"/>
    <lineage>
        <taxon>Eukaryota</taxon>
        <taxon>Viridiplantae</taxon>
        <taxon>Streptophyta</taxon>
        <taxon>Embryophyta</taxon>
        <taxon>Tracheophyta</taxon>
        <taxon>Spermatophyta</taxon>
        <taxon>Magnoliopsida</taxon>
        <taxon>eudicotyledons</taxon>
        <taxon>Gunneridae</taxon>
        <taxon>Pentapetalae</taxon>
        <taxon>rosids</taxon>
        <taxon>fabids</taxon>
        <taxon>Fagales</taxon>
        <taxon>Juglandaceae</taxon>
        <taxon>Carya</taxon>
    </lineage>
</organism>
<sequence>MRSDSIERKHDCEDVNWQLAILSQLQLKKPAIEAGNGVIHINGQTYTSKTDSDKSNGDVWGTVCASFQAL</sequence>